<dbReference type="Proteomes" id="UP000016534">
    <property type="component" value="Unassembled WGS sequence"/>
</dbReference>
<protein>
    <submittedName>
        <fullName evidence="1">Cyanophycinase</fullName>
    </submittedName>
</protein>
<evidence type="ECO:0000313" key="2">
    <source>
        <dbReference type="Proteomes" id="UP000016534"/>
    </source>
</evidence>
<name>A0ABP2XWN4_9GAMM</name>
<sequence length="568" mass="62169">MERINLPNKRLVKSRIITAFYSILIAFSLQLSAKEPSQTLVLVGGALTTCASLSPENCEKNTQISGKTHNVFALSHTKISQIKQQWPSKNSQAKNNTIKNLATMQAKSSPTLSKKELLWLWRDIDSKQLNSLSDQEYNFVIDMLEVAQIQSDNKRLKEQVNTALNSESAATEILQFISGSLKVNNSNPSILAITASSRDPYESADFYEGLLSFPNVNSQWLALTPALAKAITTNKCDDLTTLRHSEMGLYQREHIYPDRTQAEYKLCKKGTDALVELIKNSTGVMFNGGDQSLTRKVLFDENNQPYPWTKALQSRPVIVGTSAGTAVQSGGQAHAGNVVMITNGTSLSALKEGAQAIDAPSERSNSDSLTYNRFGGLGTFSYGVLDTHFSERNRTLRLGTLLDDLSANQDQPTFGFGVDETTALVVIKSEAGNLMTVIGKNGVVMVKSTEQAQAETKTKTYSYSYWPVGSVIDIKNNDFTLSQRSISQALPAIKIPPLPVQRFGSILTDAKLRSLTQAMCLSQEQTAVGQQDEFIISLSTTPESAYHRISAAQYGCAVSNLEIAVSTF</sequence>
<keyword evidence="2" id="KW-1185">Reference proteome</keyword>
<dbReference type="PANTHER" id="PTHR36175">
    <property type="entry name" value="CYANOPHYCINASE"/>
    <property type="match status" value="1"/>
</dbReference>
<dbReference type="InterPro" id="IPR011811">
    <property type="entry name" value="Peptidase_S51_cyanophycinase"/>
</dbReference>
<evidence type="ECO:0000313" key="1">
    <source>
        <dbReference type="EMBL" id="ERG60465.1"/>
    </source>
</evidence>
<accession>A0ABP2XWN4</accession>
<dbReference type="InterPro" id="IPR029062">
    <property type="entry name" value="Class_I_gatase-like"/>
</dbReference>
<reference evidence="1" key="2">
    <citation type="submission" date="2013-04" db="EMBL/GenBank/DDBJ databases">
        <title>Genome sequence of Pseudoalteromonas undina.</title>
        <authorList>
            <person name="Xie B.-B."/>
            <person name="Rong J.-C."/>
            <person name="Qin Q.-L."/>
            <person name="Shu Y.-L."/>
            <person name="Zhang Y.-Z."/>
        </authorList>
    </citation>
    <scope>NUCLEOTIDE SEQUENCE</scope>
    <source>
        <strain evidence="1">NCIMB 2128</strain>
    </source>
</reference>
<dbReference type="Gene3D" id="3.40.50.880">
    <property type="match status" value="1"/>
</dbReference>
<proteinExistence type="predicted"/>
<dbReference type="PIRSF" id="PIRSF032067">
    <property type="entry name" value="Cyanophycinase"/>
    <property type="match status" value="1"/>
</dbReference>
<dbReference type="SUPFAM" id="SSF52317">
    <property type="entry name" value="Class I glutamine amidotransferase-like"/>
    <property type="match status" value="1"/>
</dbReference>
<dbReference type="PANTHER" id="PTHR36175:SF1">
    <property type="entry name" value="CYANOPHYCINASE"/>
    <property type="match status" value="1"/>
</dbReference>
<reference evidence="1" key="1">
    <citation type="journal article" date="2012" name="J. Bacteriol.">
        <title>Genome sequences of type strains of seven species of the marine bacterium Pseudoalteromonas.</title>
        <authorList>
            <person name="Xie B.B."/>
            <person name="Shu Y.L."/>
            <person name="Qin Q.L."/>
            <person name="Rong J.C."/>
            <person name="Zhang X.Y."/>
            <person name="Chen X.L."/>
            <person name="Shi M."/>
            <person name="He H.L."/>
            <person name="Zhou B.C."/>
            <person name="Zhang Y.Z."/>
        </authorList>
    </citation>
    <scope>NUCLEOTIDE SEQUENCE [LARGE SCALE GENOMIC DNA]</scope>
    <source>
        <strain evidence="1">NCIMB 2128</strain>
    </source>
</reference>
<dbReference type="EMBL" id="AHCF02000027">
    <property type="protein sequence ID" value="ERG60465.1"/>
    <property type="molecule type" value="Genomic_DNA"/>
</dbReference>
<comment type="caution">
    <text evidence="1">The sequence shown here is derived from an EMBL/GenBank/DDBJ whole genome shotgun (WGS) entry which is preliminary data.</text>
</comment>
<organism evidence="1 2">
    <name type="scientific">Pseudoalteromonas undina</name>
    <dbReference type="NCBI Taxonomy" id="43660"/>
    <lineage>
        <taxon>Bacteria</taxon>
        <taxon>Pseudomonadati</taxon>
        <taxon>Pseudomonadota</taxon>
        <taxon>Gammaproteobacteria</taxon>
        <taxon>Alteromonadales</taxon>
        <taxon>Pseudoalteromonadaceae</taxon>
        <taxon>Pseudoalteromonas</taxon>
    </lineage>
</organism>
<gene>
    <name evidence="1" type="ORF">PUND_12062</name>
</gene>
<dbReference type="CDD" id="cd03145">
    <property type="entry name" value="GAT1_cyanophycinase"/>
    <property type="match status" value="1"/>
</dbReference>